<feature type="domain" description="LTD" evidence="2">
    <location>
        <begin position="19"/>
        <end position="115"/>
    </location>
</feature>
<evidence type="ECO:0000259" key="2">
    <source>
        <dbReference type="PROSITE" id="PS51841"/>
    </source>
</evidence>
<dbReference type="Proteomes" id="UP000229570">
    <property type="component" value="Unassembled WGS sequence"/>
</dbReference>
<evidence type="ECO:0000256" key="1">
    <source>
        <dbReference type="SAM" id="Phobius"/>
    </source>
</evidence>
<comment type="caution">
    <text evidence="3">The sequence shown here is derived from an EMBL/GenBank/DDBJ whole genome shotgun (WGS) entry which is preliminary data.</text>
</comment>
<dbReference type="Gene3D" id="2.60.40.1260">
    <property type="entry name" value="Lamin Tail domain"/>
    <property type="match status" value="2"/>
</dbReference>
<dbReference type="EMBL" id="PCVL01000003">
    <property type="protein sequence ID" value="PIQ72947.1"/>
    <property type="molecule type" value="Genomic_DNA"/>
</dbReference>
<evidence type="ECO:0000313" key="4">
    <source>
        <dbReference type="Proteomes" id="UP000229570"/>
    </source>
</evidence>
<dbReference type="SUPFAM" id="SSF74853">
    <property type="entry name" value="Lamin A/C globular tail domain"/>
    <property type="match status" value="2"/>
</dbReference>
<keyword evidence="1" id="KW-0812">Transmembrane</keyword>
<reference evidence="3 4" key="1">
    <citation type="submission" date="2017-09" db="EMBL/GenBank/DDBJ databases">
        <title>Depth-based differentiation of microbial function through sediment-hosted aquifers and enrichment of novel symbionts in the deep terrestrial subsurface.</title>
        <authorList>
            <person name="Probst A.J."/>
            <person name="Ladd B."/>
            <person name="Jarett J.K."/>
            <person name="Geller-Mcgrath D.E."/>
            <person name="Sieber C.M."/>
            <person name="Emerson J.B."/>
            <person name="Anantharaman K."/>
            <person name="Thomas B.C."/>
            <person name="Malmstrom R."/>
            <person name="Stieglmeier M."/>
            <person name="Klingl A."/>
            <person name="Woyke T."/>
            <person name="Ryan C.M."/>
            <person name="Banfield J.F."/>
        </authorList>
    </citation>
    <scope>NUCLEOTIDE SEQUENCE [LARGE SCALE GENOMIC DNA]</scope>
    <source>
        <strain evidence="3">CG11_big_fil_rev_8_21_14_0_20_35_14</strain>
    </source>
</reference>
<dbReference type="InterPro" id="IPR036415">
    <property type="entry name" value="Lamin_tail_dom_sf"/>
</dbReference>
<name>A0A2H0KNV4_9BACT</name>
<dbReference type="AlphaFoldDB" id="A0A2H0KNV4"/>
<sequence length="410" mass="45357">MNIFVMRSLVVASLLLGITAGGVFAQSKILINEFLIDPQPQQVEIINDGAESADLSGWIIDDSGGTTFYTIPQSSILYPNSCLVFSGDFNLNKTSADTIRLINNTELIDSFSYKSSSGSGISYFRLPDGENNWTTGSANLGLFNFSKLSCLITPTPIPTEIIFLSPTLTPGVSFEPTEIPEPMPASYNNIFINEVMVNPESGGNEWVELYNNNDFTVSLTNWYIDDIENSGSTPKTFSLEIPAKEYRVFNLSSSIFNNDSDNIRLLDFNKFLKDSFEYGSSTQGKTWGRIDLNNDNFCLQEPSYETTNNPCLNPTSNPTPSSIKTLTLTKTTIFTNKSTVKPLNYNVSTLPAGRQVYHNRGNVLGISTNKTNNDFLLIHILSFISLSYSLLVVISVLIKNKILNKYVLAS</sequence>
<feature type="domain" description="LTD" evidence="2">
    <location>
        <begin position="175"/>
        <end position="280"/>
    </location>
</feature>
<dbReference type="PROSITE" id="PS51841">
    <property type="entry name" value="LTD"/>
    <property type="match status" value="2"/>
</dbReference>
<keyword evidence="1" id="KW-0472">Membrane</keyword>
<feature type="transmembrane region" description="Helical" evidence="1">
    <location>
        <begin position="376"/>
        <end position="398"/>
    </location>
</feature>
<organism evidence="3 4">
    <name type="scientific">Candidatus Roizmanbacteria bacterium CG11_big_fil_rev_8_21_14_0_20_35_14</name>
    <dbReference type="NCBI Taxonomy" id="1974855"/>
    <lineage>
        <taxon>Bacteria</taxon>
        <taxon>Candidatus Roizmaniibacteriota</taxon>
    </lineage>
</organism>
<proteinExistence type="predicted"/>
<dbReference type="Pfam" id="PF00932">
    <property type="entry name" value="LTD"/>
    <property type="match status" value="2"/>
</dbReference>
<gene>
    <name evidence="3" type="ORF">COV86_00325</name>
</gene>
<accession>A0A2H0KNV4</accession>
<protein>
    <recommendedName>
        <fullName evidence="2">LTD domain-containing protein</fullName>
    </recommendedName>
</protein>
<evidence type="ECO:0000313" key="3">
    <source>
        <dbReference type="EMBL" id="PIQ72947.1"/>
    </source>
</evidence>
<keyword evidence="1" id="KW-1133">Transmembrane helix</keyword>
<dbReference type="InterPro" id="IPR001322">
    <property type="entry name" value="Lamin_tail_dom"/>
</dbReference>